<feature type="region of interest" description="Disordered" evidence="1">
    <location>
        <begin position="1791"/>
        <end position="1810"/>
    </location>
</feature>
<gene>
    <name evidence="2" type="ORF">SARC_07863</name>
</gene>
<dbReference type="EMBL" id="KQ242251">
    <property type="protein sequence ID" value="KNC79751.1"/>
    <property type="molecule type" value="Genomic_DNA"/>
</dbReference>
<feature type="compositionally biased region" description="Polar residues" evidence="1">
    <location>
        <begin position="1675"/>
        <end position="1684"/>
    </location>
</feature>
<accession>A0A0L0FT62</accession>
<feature type="region of interest" description="Disordered" evidence="1">
    <location>
        <begin position="1978"/>
        <end position="2017"/>
    </location>
</feature>
<reference evidence="2 3" key="1">
    <citation type="submission" date="2011-02" db="EMBL/GenBank/DDBJ databases">
        <title>The Genome Sequence of Sphaeroforma arctica JP610.</title>
        <authorList>
            <consortium name="The Broad Institute Genome Sequencing Platform"/>
            <person name="Russ C."/>
            <person name="Cuomo C."/>
            <person name="Young S.K."/>
            <person name="Zeng Q."/>
            <person name="Gargeya S."/>
            <person name="Alvarado L."/>
            <person name="Berlin A."/>
            <person name="Chapman S.B."/>
            <person name="Chen Z."/>
            <person name="Freedman E."/>
            <person name="Gellesch M."/>
            <person name="Goldberg J."/>
            <person name="Griggs A."/>
            <person name="Gujja S."/>
            <person name="Heilman E."/>
            <person name="Heiman D."/>
            <person name="Howarth C."/>
            <person name="Mehta T."/>
            <person name="Neiman D."/>
            <person name="Pearson M."/>
            <person name="Roberts A."/>
            <person name="Saif S."/>
            <person name="Shea T."/>
            <person name="Shenoy N."/>
            <person name="Sisk P."/>
            <person name="Stolte C."/>
            <person name="Sykes S."/>
            <person name="White J."/>
            <person name="Yandava C."/>
            <person name="Burger G."/>
            <person name="Gray M.W."/>
            <person name="Holland P.W.H."/>
            <person name="King N."/>
            <person name="Lang F.B.F."/>
            <person name="Roger A.J."/>
            <person name="Ruiz-Trillo I."/>
            <person name="Haas B."/>
            <person name="Nusbaum C."/>
            <person name="Birren B."/>
        </authorList>
    </citation>
    <scope>NUCLEOTIDE SEQUENCE [LARGE SCALE GENOMIC DNA]</scope>
    <source>
        <strain evidence="2 3">JP610</strain>
    </source>
</reference>
<feature type="compositionally biased region" description="Polar residues" evidence="1">
    <location>
        <begin position="294"/>
        <end position="317"/>
    </location>
</feature>
<feature type="compositionally biased region" description="Polar residues" evidence="1">
    <location>
        <begin position="440"/>
        <end position="450"/>
    </location>
</feature>
<proteinExistence type="predicted"/>
<feature type="region of interest" description="Disordered" evidence="1">
    <location>
        <begin position="805"/>
        <end position="829"/>
    </location>
</feature>
<feature type="compositionally biased region" description="Basic and acidic residues" evidence="1">
    <location>
        <begin position="1846"/>
        <end position="1866"/>
    </location>
</feature>
<feature type="compositionally biased region" description="Basic and acidic residues" evidence="1">
    <location>
        <begin position="407"/>
        <end position="439"/>
    </location>
</feature>
<evidence type="ECO:0000313" key="3">
    <source>
        <dbReference type="Proteomes" id="UP000054560"/>
    </source>
</evidence>
<keyword evidence="3" id="KW-1185">Reference proteome</keyword>
<organism evidence="2 3">
    <name type="scientific">Sphaeroforma arctica JP610</name>
    <dbReference type="NCBI Taxonomy" id="667725"/>
    <lineage>
        <taxon>Eukaryota</taxon>
        <taxon>Ichthyosporea</taxon>
        <taxon>Ichthyophonida</taxon>
        <taxon>Sphaeroforma</taxon>
    </lineage>
</organism>
<feature type="region of interest" description="Disordered" evidence="1">
    <location>
        <begin position="407"/>
        <end position="453"/>
    </location>
</feature>
<dbReference type="RefSeq" id="XP_014153653.1">
    <property type="nucleotide sequence ID" value="XM_014298178.1"/>
</dbReference>
<feature type="compositionally biased region" description="Polar residues" evidence="1">
    <location>
        <begin position="1978"/>
        <end position="1995"/>
    </location>
</feature>
<feature type="compositionally biased region" description="Basic and acidic residues" evidence="1">
    <location>
        <begin position="810"/>
        <end position="822"/>
    </location>
</feature>
<dbReference type="GeneID" id="25908367"/>
<feature type="region of interest" description="Disordered" evidence="1">
    <location>
        <begin position="1845"/>
        <end position="1866"/>
    </location>
</feature>
<protein>
    <submittedName>
        <fullName evidence="2">Uncharacterized protein</fullName>
    </submittedName>
</protein>
<feature type="region of interest" description="Disordered" evidence="1">
    <location>
        <begin position="1675"/>
        <end position="1721"/>
    </location>
</feature>
<feature type="region of interest" description="Disordered" evidence="1">
    <location>
        <begin position="281"/>
        <end position="317"/>
    </location>
</feature>
<feature type="region of interest" description="Disordered" evidence="1">
    <location>
        <begin position="972"/>
        <end position="1020"/>
    </location>
</feature>
<evidence type="ECO:0000313" key="2">
    <source>
        <dbReference type="EMBL" id="KNC79751.1"/>
    </source>
</evidence>
<name>A0A0L0FT62_9EUKA</name>
<evidence type="ECO:0000256" key="1">
    <source>
        <dbReference type="SAM" id="MobiDB-lite"/>
    </source>
</evidence>
<dbReference type="Proteomes" id="UP000054560">
    <property type="component" value="Unassembled WGS sequence"/>
</dbReference>
<feature type="compositionally biased region" description="Basic and acidic residues" evidence="1">
    <location>
        <begin position="972"/>
        <end position="992"/>
    </location>
</feature>
<sequence length="2427" mass="264092">MLGMRNQPNQPSKPSVRFPSSLVPLESDDIPIAHIKGFEGVSELNAELMCGNDAKVLPDARVGPALRAVLSCKPRDIRKAAEDLALDCVAGCNLSSHLLVILNFLREDGRRVPPHTQAGEGEFPVDKVKQIAKNSTPTGERAIESHSASSVHTTAEKLFDQFAQDVISRDLAIPLVDRWLQQRKGTKEKHNTRTAAYALLVALLEIDYASHTSHSMASTVKAHPRSASLSFMCSLTRTLRAVKTGGVAEDGRLYLGILEIFRRFAEARNAHAPFTIQGCAADQSSPHIPRTAKESSIQTPQNREFNPRLSNSQQGPSVSVGVCDSGARTSTARQYYGGYILSVCAEQVVCCVVPSGGSEAHSTPCTCTKHRRSGDRGVYCVSHKGGEDGNEIDSDSDRYCGVTERPGTKCDSKYSSKFTQGHETERRRDRDSTHGRTCRDGQSTQQRTPTRANGKAAKAALAVCRAVADFELNKYLCLPTASLFLDALSDWDFKHIRVPEMAVSAAHRRLPSQLIRFLIKDAARLLGAPAVHSKKTTETNGGECLNRAQLAGVFKWICNVVDTHLLTPHSAKDVTTLLKAPLAAIGKQTCPMELFSSAWECGLAHAMHGPTVLPSFVDEIIDPDAPSVPMDDATSLALFLITKVVPKLGYEAAASSSSMCKCDLTYYGDDSCTSDAYVQAFIVRLLEFCMEYRTCVEMERTRKPRTSENTHGEASSFAPSTTGTQVECLWLAYMYRRELAFISREWTHRLAAHIAGVLQKVDPLTRVTFIGRREALVTATAQNVLLGAVERWLVFGVCDSRIHSGGTHSQRIDPSTHTHAGAEEGGDEGCTGSGLEVGGLPMCVIRALNERCGDTLDRMGCGFACECGCEHARDYKCKHKCRSMTQHSGKVSLGRGDVAAYSMTSDAQCLATESSAPNTLLVECSSSKEGEYGGEAIVCMRSVHPFDPKWVECLVRYAVQSCCMIRHYSEENHEGGLDNRSNKPGDESKSSESKSNCSDSKLEWPNSQEPLSGRTAECTGHSRTCDVCDCSHAIWANFLSMLLRSSSLDCTVTTPYTHINTHSEHAHTNALLELNPLQTILVRAISDGIAYGEHLSDSPGCDRLISVVEGADYNDNRYTVVYSERIHIQDTPPATAVSEHPTEAVAGLDGMLSKGAYTHTGKRGKEVHAATSGDSRGCVRKGVSGVSDIASGPKVVELSADEDSGEGVLEYSAITAPAKLSQGQSSGSNLTVGVDGVRGLSKAHTPIERWGWDGTAVWNVLLSARDGCETTCTYARASTSTNTCPFTSASVKCKATEKSMHTPTRQGANLCTCNTVRAHTTSVYGVVLRAVCRHVVGAWKHSVGPESSETDAVGGSGVKQPDEVKHDWARNIERSLDQTHSTVRRPPGCESRVQIYGASVRPRWAGCIAPSAHTGTQVVPHAGYFETLLHRIMSLRHYWPHHCRLNANDCACNCETLQGPGVSPTGLSVSDSKGLRNVTGKRGSRAYAGLLQAGEGVSLSPNEIVTIRDESPEYEVPLDIFMEEVVHLAQEKPGHNAPTVMLRAIAAIISSHLTGDDHNTSTLNHSTNATRVTAAHRVRMDAICTTVLRTLLRYTGQSLRAAVSTVKTEYTEEDTTKTNTNGEAFKKPLSQQAKEEAPQMLEEHGLFTRLSPLLLLRCLPVCTFHERVTKKPFSSCANDQTSLTHPPESIQGDSPCDSVPATHAERSGSLAGARDSTERSVSDTMRDLMMQYIENASEYIETRKVAAELLSRLCPERGVCESLETVAKLIGEYEGTVATLLGSRAESHVQVEKDTSTSTTGVPDTQALGGANARARSRRLYDGLVTSKLLIYTCNLAIVRILKSGARSDPDPKPHESSSPSHLHDASICHHSTNSRYLPFAIFHAAAKVFSAASPCSECLPVESIRGTSIQNERLRLYVDREYGDGSAKETADALRKLKLGVSDLLGISILALSETEVVHEHIAPTLSTKLRLPSGISAESQTQENPLSKVNTTPEPLLGTRKTSNPSVEPHTDCSASRNSLCESADMVQWVIAAVATPAARVSKRHNFTSGEDICWDRRRGKFDEEDRSRQSGLDGDMSKHADSGGDMDTCAPWLIFALGCALRLAVDKGLFEHASTRQHTFERVWAEAKPFLLSTISGSPVSSSGDALQYMHADVGDAPARSDPQSTVLHTITAQSVLKSVAETHYREMTDVARARHHRTGYLQVPDMWDILRICIHVLHAPPHTKRSATAMSSAHTDLQNNAIQRSQSVIMATRQERERLQGVAATHWDILSVTIPVLRSLSVARTRRQFNASSPPLEALRGYLERLIGVEPEPRVCADARIRCNSLWHTKGGPSYTGNKEEDDAMNGSENAAKLLEVDADKVVMETTRRRLVLYEWIDSVSVVPSEMLRSCEQLGGGWGELYVVRPSLVFAAMMNLKALHGIL</sequence>